<evidence type="ECO:0000313" key="2">
    <source>
        <dbReference type="Proteomes" id="UP001595443"/>
    </source>
</evidence>
<name>A0ABV7AEW0_9RHOB</name>
<protein>
    <submittedName>
        <fullName evidence="1">Phage head closure protein</fullName>
    </submittedName>
</protein>
<reference evidence="2" key="1">
    <citation type="journal article" date="2019" name="Int. J. Syst. Evol. Microbiol.">
        <title>The Global Catalogue of Microorganisms (GCM) 10K type strain sequencing project: providing services to taxonomists for standard genome sequencing and annotation.</title>
        <authorList>
            <consortium name="The Broad Institute Genomics Platform"/>
            <consortium name="The Broad Institute Genome Sequencing Center for Infectious Disease"/>
            <person name="Wu L."/>
            <person name="Ma J."/>
        </authorList>
    </citation>
    <scope>NUCLEOTIDE SEQUENCE [LARGE SCALE GENOMIC DNA]</scope>
    <source>
        <strain evidence="2">KCTC 62192</strain>
    </source>
</reference>
<dbReference type="RefSeq" id="WP_377832363.1">
    <property type="nucleotide sequence ID" value="NZ_JBHRSK010000004.1"/>
</dbReference>
<proteinExistence type="predicted"/>
<organism evidence="1 2">
    <name type="scientific">Acidimangrovimonas pyrenivorans</name>
    <dbReference type="NCBI Taxonomy" id="2030798"/>
    <lineage>
        <taxon>Bacteria</taxon>
        <taxon>Pseudomonadati</taxon>
        <taxon>Pseudomonadota</taxon>
        <taxon>Alphaproteobacteria</taxon>
        <taxon>Rhodobacterales</taxon>
        <taxon>Paracoccaceae</taxon>
        <taxon>Acidimangrovimonas</taxon>
    </lineage>
</organism>
<comment type="caution">
    <text evidence="1">The sequence shown here is derived from an EMBL/GenBank/DDBJ whole genome shotgun (WGS) entry which is preliminary data.</text>
</comment>
<dbReference type="NCBIfam" id="TIGR01563">
    <property type="entry name" value="gp16_SPP1"/>
    <property type="match status" value="1"/>
</dbReference>
<dbReference type="EMBL" id="JBHRSK010000004">
    <property type="protein sequence ID" value="MFC2967715.1"/>
    <property type="molecule type" value="Genomic_DNA"/>
</dbReference>
<dbReference type="Pfam" id="PF05521">
    <property type="entry name" value="Phage_HCP"/>
    <property type="match status" value="1"/>
</dbReference>
<accession>A0ABV7AEW0</accession>
<sequence>MAGVIMIRAGKLDRQIIIEREAETVAASGAVSKTWAPIATVRAELVQRSADEYLAGFGEADAGGAVFRIRYLAGITPADRVICDGVAYDIDEIAELGRRRALELRCTRAAA</sequence>
<dbReference type="Gene3D" id="2.40.10.270">
    <property type="entry name" value="Bacteriophage SPP1 head-tail adaptor protein"/>
    <property type="match status" value="1"/>
</dbReference>
<evidence type="ECO:0000313" key="1">
    <source>
        <dbReference type="EMBL" id="MFC2967715.1"/>
    </source>
</evidence>
<gene>
    <name evidence="1" type="ORF">ACFOES_06390</name>
</gene>
<keyword evidence="2" id="KW-1185">Reference proteome</keyword>
<dbReference type="Proteomes" id="UP001595443">
    <property type="component" value="Unassembled WGS sequence"/>
</dbReference>
<dbReference type="InterPro" id="IPR008767">
    <property type="entry name" value="Phage_SPP1_head-tail_adaptor"/>
</dbReference>
<dbReference type="InterPro" id="IPR038666">
    <property type="entry name" value="SSP1_head-tail_sf"/>
</dbReference>